<evidence type="ECO:0000313" key="2">
    <source>
        <dbReference type="EMBL" id="QHB99456.1"/>
    </source>
</evidence>
<accession>A0A7L4YLM9</accession>
<keyword evidence="3" id="KW-1185">Reference proteome</keyword>
<dbReference type="OrthoDB" id="4747530at2"/>
<reference evidence="2 3" key="1">
    <citation type="journal article" date="2018" name="Int. J. Syst. Evol. Microbiol.">
        <title>Epidermidibacterium keratini gen. nov., sp. nov., a member of the family Sporichthyaceae, isolated from keratin epidermis.</title>
        <authorList>
            <person name="Lee D.G."/>
            <person name="Trujillo M.E."/>
            <person name="Kang S."/>
            <person name="Nam J.J."/>
            <person name="Kim Y.J."/>
        </authorList>
    </citation>
    <scope>NUCLEOTIDE SEQUENCE [LARGE SCALE GENOMIC DNA]</scope>
    <source>
        <strain evidence="2 3">EPI-7</strain>
    </source>
</reference>
<protein>
    <submittedName>
        <fullName evidence="2">Uncharacterized protein</fullName>
    </submittedName>
</protein>
<dbReference type="InParanoid" id="A0A7L4YLM9"/>
<dbReference type="EMBL" id="CP047156">
    <property type="protein sequence ID" value="QHB99456.1"/>
    <property type="molecule type" value="Genomic_DNA"/>
</dbReference>
<name>A0A7L4YLM9_9ACTN</name>
<dbReference type="AlphaFoldDB" id="A0A7L4YLM9"/>
<gene>
    <name evidence="2" type="ORF">EK0264_03610</name>
</gene>
<feature type="compositionally biased region" description="Low complexity" evidence="1">
    <location>
        <begin position="167"/>
        <end position="191"/>
    </location>
</feature>
<dbReference type="KEGG" id="eke:EK0264_03610"/>
<evidence type="ECO:0000313" key="3">
    <source>
        <dbReference type="Proteomes" id="UP000463857"/>
    </source>
</evidence>
<evidence type="ECO:0000256" key="1">
    <source>
        <dbReference type="SAM" id="MobiDB-lite"/>
    </source>
</evidence>
<dbReference type="RefSeq" id="WP_159543015.1">
    <property type="nucleotide sequence ID" value="NZ_CP047156.1"/>
</dbReference>
<feature type="region of interest" description="Disordered" evidence="1">
    <location>
        <begin position="167"/>
        <end position="209"/>
    </location>
</feature>
<dbReference type="Proteomes" id="UP000463857">
    <property type="component" value="Chromosome"/>
</dbReference>
<sequence>MTRAYGSISSLIWRDGDFTSLPIEAQWLYFALVTQPDISSAGVLTLAERRWAGYTSNPQQHPDDIMTALEVLADKRFVGVDVSTSEVLVRSFIRHDGGYQNTKRHKAIAAAIRSVASPMLLAIIQREIANLDMENKVRDTLCPTWRDAVSRDGEQAEGYPKVMVTVTDQVTDPVPNYESGGSESSSSNESNARGLRAVGGTRSTKAGDE</sequence>
<organism evidence="2 3">
    <name type="scientific">Epidermidibacterium keratini</name>
    <dbReference type="NCBI Taxonomy" id="1891644"/>
    <lineage>
        <taxon>Bacteria</taxon>
        <taxon>Bacillati</taxon>
        <taxon>Actinomycetota</taxon>
        <taxon>Actinomycetes</taxon>
        <taxon>Sporichthyales</taxon>
        <taxon>Sporichthyaceae</taxon>
        <taxon>Epidermidibacterium</taxon>
    </lineage>
</organism>
<proteinExistence type="predicted"/>